<feature type="compositionally biased region" description="Low complexity" evidence="1">
    <location>
        <begin position="335"/>
        <end position="348"/>
    </location>
</feature>
<keyword evidence="2" id="KW-0812">Transmembrane</keyword>
<accession>A0ABT0FIL5</accession>
<evidence type="ECO:0000256" key="2">
    <source>
        <dbReference type="SAM" id="Phobius"/>
    </source>
</evidence>
<name>A0ABT0FIL5_9MICO</name>
<feature type="transmembrane region" description="Helical" evidence="2">
    <location>
        <begin position="362"/>
        <end position="382"/>
    </location>
</feature>
<proteinExistence type="predicted"/>
<sequence>MNDLTMVFGQRLVDYNDGRMVFLYDSGYTISDDHVPGTPMCGVRYVEGVGPVSDWSYCTDFHSLYCNVTDENGNLTQDGEIVPPLEDLDSNPRLTADQERLVRYLLTAEIGVIRNGEDVVTSNDSEITRNARQRAVWCVTEQYDDIPFLAQFCGDNFPPERLAEILAGLPADPVDNPVLELAGAEGSVVAGETTQVKVTTNITAVPIQISAPGATVTVCESSAAQATYTNGELQLSTPNGEQASVELCITWPEAGPQTVTASADDVRPAREQLHWVQSPGLVGGEPCQVFSSLNSTASTGVEAALGVAVSAAPAPTPTPTPTTTPAPSATPAPTAPGSTTGAGAPASSHEGSLAATGGSLPLAASIFGALLLLFGIIALLLHRRSALATATRAAGN</sequence>
<feature type="compositionally biased region" description="Pro residues" evidence="1">
    <location>
        <begin position="314"/>
        <end position="334"/>
    </location>
</feature>
<keyword evidence="2" id="KW-0472">Membrane</keyword>
<evidence type="ECO:0008006" key="5">
    <source>
        <dbReference type="Google" id="ProtNLM"/>
    </source>
</evidence>
<keyword evidence="4" id="KW-1185">Reference proteome</keyword>
<gene>
    <name evidence="3" type="ORF">KZC51_17365</name>
</gene>
<reference evidence="3 4" key="1">
    <citation type="submission" date="2021-06" db="EMBL/GenBank/DDBJ databases">
        <title>Genome-based taxonomic framework of Microbacterium strains isolated from marine environment, the description of four new species and reclassification of four preexisting species.</title>
        <authorList>
            <person name="Lee S.D."/>
            <person name="Kim S.-M."/>
            <person name="Byeon Y.-S."/>
            <person name="Yang H.L."/>
            <person name="Kim I.S."/>
        </authorList>
    </citation>
    <scope>NUCLEOTIDE SEQUENCE [LARGE SCALE GENOMIC DNA]</scope>
    <source>
        <strain evidence="3 4">SSW1-49</strain>
    </source>
</reference>
<evidence type="ECO:0000256" key="1">
    <source>
        <dbReference type="SAM" id="MobiDB-lite"/>
    </source>
</evidence>
<feature type="region of interest" description="Disordered" evidence="1">
    <location>
        <begin position="312"/>
        <end position="353"/>
    </location>
</feature>
<keyword evidence="2" id="KW-1133">Transmembrane helix</keyword>
<evidence type="ECO:0000313" key="4">
    <source>
        <dbReference type="Proteomes" id="UP001300096"/>
    </source>
</evidence>
<dbReference type="RefSeq" id="WP_247631259.1">
    <property type="nucleotide sequence ID" value="NZ_JAHWXN010000002.1"/>
</dbReference>
<protein>
    <recommendedName>
        <fullName evidence="5">Thioester domain-containing protein</fullName>
    </recommendedName>
</protein>
<dbReference type="EMBL" id="JAHWXN010000002">
    <property type="protein sequence ID" value="MCK2037901.1"/>
    <property type="molecule type" value="Genomic_DNA"/>
</dbReference>
<comment type="caution">
    <text evidence="3">The sequence shown here is derived from an EMBL/GenBank/DDBJ whole genome shotgun (WGS) entry which is preliminary data.</text>
</comment>
<dbReference type="Proteomes" id="UP001300096">
    <property type="component" value="Unassembled WGS sequence"/>
</dbReference>
<organism evidence="3 4">
    <name type="scientific">Microbacterium croceum</name>
    <dbReference type="NCBI Taxonomy" id="2851645"/>
    <lineage>
        <taxon>Bacteria</taxon>
        <taxon>Bacillati</taxon>
        <taxon>Actinomycetota</taxon>
        <taxon>Actinomycetes</taxon>
        <taxon>Micrococcales</taxon>
        <taxon>Microbacteriaceae</taxon>
        <taxon>Microbacterium</taxon>
    </lineage>
</organism>
<evidence type="ECO:0000313" key="3">
    <source>
        <dbReference type="EMBL" id="MCK2037901.1"/>
    </source>
</evidence>